<dbReference type="Proteomes" id="UP001209083">
    <property type="component" value="Chromosome"/>
</dbReference>
<dbReference type="RefSeq" id="WP_349640430.1">
    <property type="nucleotide sequence ID" value="NZ_CP090958.1"/>
</dbReference>
<reference evidence="2 3" key="1">
    <citation type="submission" date="2023-05" db="EMBL/GenBank/DDBJ databases">
        <title>Lithophilousrod everest ZFBP1038 complete genpme.</title>
        <authorList>
            <person name="Tian M."/>
        </authorList>
    </citation>
    <scope>NUCLEOTIDE SEQUENCE [LARGE SCALE GENOMIC DNA]</scope>
    <source>
        <strain evidence="2 3">ZFBP1038</strain>
    </source>
</reference>
<proteinExistence type="predicted"/>
<keyword evidence="1" id="KW-1133">Transmembrane helix</keyword>
<feature type="transmembrane region" description="Helical" evidence="1">
    <location>
        <begin position="12"/>
        <end position="38"/>
    </location>
</feature>
<feature type="transmembrane region" description="Helical" evidence="1">
    <location>
        <begin position="50"/>
        <end position="74"/>
    </location>
</feature>
<keyword evidence="1" id="KW-0812">Transmembrane</keyword>
<accession>A0ABY8QX52</accession>
<evidence type="ECO:0008006" key="4">
    <source>
        <dbReference type="Google" id="ProtNLM"/>
    </source>
</evidence>
<sequence length="190" mass="20034">MTPVKPVWRKALLTAHICTSLGWWGADVVLLILAVIGLTSDSPSHVLTSYAALSLFGPAALITLSLGALLTGVLLGLGTKWGLLRFIWVVVKLLATIVLCALVIFLLTPNLRDAGMLTLPDGAAPVVDQAVLSADDVRAGLGELPRELIMPPIVSLTVLTVLTVISVYKPWGRIGRSRSAGRKSAAATRP</sequence>
<dbReference type="EMBL" id="CP090958">
    <property type="protein sequence ID" value="WGW13607.1"/>
    <property type="molecule type" value="Genomic_DNA"/>
</dbReference>
<gene>
    <name evidence="2" type="ORF">LWF01_07575</name>
</gene>
<protein>
    <recommendedName>
        <fullName evidence="4">DUF2269 domain-containing protein</fullName>
    </recommendedName>
</protein>
<feature type="transmembrane region" description="Helical" evidence="1">
    <location>
        <begin position="86"/>
        <end position="107"/>
    </location>
</feature>
<organism evidence="2 3">
    <name type="scientific">Saxibacter everestensis</name>
    <dbReference type="NCBI Taxonomy" id="2909229"/>
    <lineage>
        <taxon>Bacteria</taxon>
        <taxon>Bacillati</taxon>
        <taxon>Actinomycetota</taxon>
        <taxon>Actinomycetes</taxon>
        <taxon>Micrococcales</taxon>
        <taxon>Brevibacteriaceae</taxon>
        <taxon>Saxibacter</taxon>
    </lineage>
</organism>
<evidence type="ECO:0000256" key="1">
    <source>
        <dbReference type="SAM" id="Phobius"/>
    </source>
</evidence>
<keyword evidence="1" id="KW-0472">Membrane</keyword>
<evidence type="ECO:0000313" key="3">
    <source>
        <dbReference type="Proteomes" id="UP001209083"/>
    </source>
</evidence>
<name>A0ABY8QX52_9MICO</name>
<feature type="transmembrane region" description="Helical" evidence="1">
    <location>
        <begin position="148"/>
        <end position="168"/>
    </location>
</feature>
<evidence type="ECO:0000313" key="2">
    <source>
        <dbReference type="EMBL" id="WGW13607.1"/>
    </source>
</evidence>
<keyword evidence="3" id="KW-1185">Reference proteome</keyword>